<name>A0A2S0L365_9FIRM</name>
<accession>A0A2S0L365</accession>
<dbReference type="NCBIfam" id="TIGR00412">
    <property type="entry name" value="redox_disulf_2"/>
    <property type="match status" value="1"/>
</dbReference>
<gene>
    <name evidence="1" type="ORF">C5Q96_02000</name>
</gene>
<dbReference type="AlphaFoldDB" id="A0A2S0L365"/>
<dbReference type="InterPro" id="IPR012336">
    <property type="entry name" value="Thioredoxin-like_fold"/>
</dbReference>
<dbReference type="PANTHER" id="PTHR36450">
    <property type="entry name" value="THIOREDOXIN"/>
    <property type="match status" value="1"/>
</dbReference>
<dbReference type="Gene3D" id="3.40.30.10">
    <property type="entry name" value="Glutaredoxin"/>
    <property type="match status" value="1"/>
</dbReference>
<proteinExistence type="predicted"/>
<sequence>MSLFGLGKKKEEAKVELACACNGEVATYEASSCCCGGQQVENCCGGDNKVTSIKVLGAGCKSCHDQYENVKKAIEELGLEIEVEYITDMEKVMAYGVMSMPAIVVNETVASMGKVLKSAEVIKLLGSWDFNGKEKE</sequence>
<dbReference type="RefSeq" id="WP_106056714.1">
    <property type="nucleotide sequence ID" value="NZ_CP027228.1"/>
</dbReference>
<evidence type="ECO:0000313" key="1">
    <source>
        <dbReference type="EMBL" id="AVM47693.1"/>
    </source>
</evidence>
<dbReference type="EMBL" id="CP027228">
    <property type="protein sequence ID" value="AVM47693.1"/>
    <property type="molecule type" value="Genomic_DNA"/>
</dbReference>
<dbReference type="Pfam" id="PF13192">
    <property type="entry name" value="Thioredoxin_3"/>
    <property type="match status" value="1"/>
</dbReference>
<organism evidence="1 2">
    <name type="scientific">Mogibacterium diversum</name>
    <dbReference type="NCBI Taxonomy" id="114527"/>
    <lineage>
        <taxon>Bacteria</taxon>
        <taxon>Bacillati</taxon>
        <taxon>Bacillota</taxon>
        <taxon>Clostridia</taxon>
        <taxon>Peptostreptococcales</taxon>
        <taxon>Anaerovoracaceae</taxon>
        <taxon>Mogibacterium</taxon>
    </lineage>
</organism>
<dbReference type="OrthoDB" id="9800630at2"/>
<dbReference type="PANTHER" id="PTHR36450:SF1">
    <property type="entry name" value="THIOREDOXIN"/>
    <property type="match status" value="1"/>
</dbReference>
<dbReference type="SUPFAM" id="SSF52833">
    <property type="entry name" value="Thioredoxin-like"/>
    <property type="match status" value="1"/>
</dbReference>
<evidence type="ECO:0000313" key="2">
    <source>
        <dbReference type="Proteomes" id="UP000237883"/>
    </source>
</evidence>
<dbReference type="Proteomes" id="UP000237883">
    <property type="component" value="Chromosome"/>
</dbReference>
<keyword evidence="2" id="KW-1185">Reference proteome</keyword>
<protein>
    <submittedName>
        <fullName evidence="1">Thioredoxin family protein</fullName>
    </submittedName>
</protein>
<dbReference type="GeneID" id="78391026"/>
<reference evidence="2" key="1">
    <citation type="submission" date="2018-02" db="EMBL/GenBank/DDBJ databases">
        <authorList>
            <person name="Holder M.E."/>
            <person name="Ajami N.J."/>
            <person name="Petrosino J.F."/>
        </authorList>
    </citation>
    <scope>NUCLEOTIDE SEQUENCE [LARGE SCALE GENOMIC DNA]</scope>
    <source>
        <strain evidence="2">CCUG 47132</strain>
    </source>
</reference>
<dbReference type="InterPro" id="IPR036249">
    <property type="entry name" value="Thioredoxin-like_sf"/>
</dbReference>
<dbReference type="KEGG" id="mdv:C5Q96_02000"/>
<dbReference type="InterPro" id="IPR005243">
    <property type="entry name" value="THIRX-like_proc"/>
</dbReference>